<dbReference type="OrthoDB" id="43316at2"/>
<dbReference type="Pfam" id="PF13280">
    <property type="entry name" value="WYL"/>
    <property type="match status" value="1"/>
</dbReference>
<dbReference type="EMBL" id="RJUG01000001">
    <property type="protein sequence ID" value="ROI10772.1"/>
    <property type="molecule type" value="Genomic_DNA"/>
</dbReference>
<evidence type="ECO:0000313" key="4">
    <source>
        <dbReference type="Proteomes" id="UP000270224"/>
    </source>
</evidence>
<sequence length="339" mass="39762">MLNYRADAPGYVVSNKCCIFINILTKCRTMSLIETFTRHRIIIQKLRMKSCTFEELKSKLSNESEIIGGNYDISIRTFQRDLRDICELYSIDIAYNKSTKLYEIIYAMADEYAERLFEAFDIFQALKTSEDFSGYIQFDTRKPAGTGYLADLLIAIKEKKQLRMTYQKFWTGEDEVRVVEPYLLKEFRRRWYVFAYDLNAKDFRVFGLDRIKNLLETGIKFQHPQQIEPKDFFEEVFGIIGSSDDFPVHDIILAFRKSPKDAGDIPNQGEYLKTMPLHSSQEILKNTEDEMIVKVRLKPNWEFMMELLAYGEYVEVLEPASLRIKIQEKINSALAVYAQ</sequence>
<proteinExistence type="predicted"/>
<comment type="caution">
    <text evidence="3">The sequence shown here is derived from an EMBL/GenBank/DDBJ whole genome shotgun (WGS) entry which is preliminary data.</text>
</comment>
<dbReference type="PROSITE" id="PS52050">
    <property type="entry name" value="WYL"/>
    <property type="match status" value="1"/>
</dbReference>
<dbReference type="AlphaFoldDB" id="A0A3N0X0B8"/>
<evidence type="ECO:0000259" key="2">
    <source>
        <dbReference type="Pfam" id="PF25583"/>
    </source>
</evidence>
<dbReference type="InterPro" id="IPR057727">
    <property type="entry name" value="WCX_dom"/>
</dbReference>
<feature type="domain" description="WCX" evidence="2">
    <location>
        <begin position="267"/>
        <end position="333"/>
    </location>
</feature>
<organism evidence="3 4">
    <name type="scientific">Kaistella daneshvariae</name>
    <dbReference type="NCBI Taxonomy" id="2487074"/>
    <lineage>
        <taxon>Bacteria</taxon>
        <taxon>Pseudomonadati</taxon>
        <taxon>Bacteroidota</taxon>
        <taxon>Flavobacteriia</taxon>
        <taxon>Flavobacteriales</taxon>
        <taxon>Weeksellaceae</taxon>
        <taxon>Chryseobacterium group</taxon>
        <taxon>Kaistella</taxon>
    </lineage>
</organism>
<dbReference type="InterPro" id="IPR026881">
    <property type="entry name" value="WYL_dom"/>
</dbReference>
<dbReference type="PANTHER" id="PTHR34580">
    <property type="match status" value="1"/>
</dbReference>
<dbReference type="InterPro" id="IPR051534">
    <property type="entry name" value="CBASS_pafABC_assoc_protein"/>
</dbReference>
<dbReference type="Pfam" id="PF25583">
    <property type="entry name" value="WCX"/>
    <property type="match status" value="1"/>
</dbReference>
<dbReference type="Proteomes" id="UP000270224">
    <property type="component" value="Unassembled WGS sequence"/>
</dbReference>
<evidence type="ECO:0000313" key="3">
    <source>
        <dbReference type="EMBL" id="ROI10772.1"/>
    </source>
</evidence>
<protein>
    <submittedName>
        <fullName evidence="3">WYL domain-containing protein</fullName>
    </submittedName>
</protein>
<feature type="domain" description="WYL" evidence="1">
    <location>
        <begin position="148"/>
        <end position="214"/>
    </location>
</feature>
<gene>
    <name evidence="3" type="ORF">EGI11_02455</name>
</gene>
<reference evidence="4" key="2">
    <citation type="submission" date="2018-11" db="EMBL/GenBank/DDBJ databases">
        <title>Proposal to divide the Flavobacteriaceae and reorganize its genera based on Amino Acid Identity values calculated from whole genome sequences.</title>
        <authorList>
            <person name="Nicholson A.C."/>
            <person name="Gulvik C.A."/>
            <person name="Whitney A.M."/>
            <person name="Humrighouse B.W."/>
            <person name="Bell M."/>
            <person name="Holmens B."/>
            <person name="Steigerwalt A."/>
            <person name="Villarma A."/>
            <person name="Sheth M."/>
            <person name="Batra D."/>
            <person name="Pryor J."/>
            <person name="Bernardet J.-F."/>
            <person name="Hugo C."/>
            <person name="Kampfer P."/>
            <person name="Newman J."/>
            <person name="Mcquiston J.R."/>
        </authorList>
    </citation>
    <scope>NUCLEOTIDE SEQUENCE [LARGE SCALE GENOMIC DNA]</scope>
    <source>
        <strain evidence="4">H3056</strain>
    </source>
</reference>
<evidence type="ECO:0000259" key="1">
    <source>
        <dbReference type="Pfam" id="PF13280"/>
    </source>
</evidence>
<dbReference type="PANTHER" id="PTHR34580:SF9">
    <property type="entry name" value="SLL5097 PROTEIN"/>
    <property type="match status" value="1"/>
</dbReference>
<name>A0A3N0X0B8_9FLAO</name>
<reference evidence="4" key="1">
    <citation type="submission" date="2018-11" db="EMBL/GenBank/DDBJ databases">
        <title>Proposal to divide the Flavobacteriaceae and reorganize its genera based on Amino Acid Identity values calculated from whole genome sequences.</title>
        <authorList>
            <person name="Nicholson A.C."/>
            <person name="Gulvik C.A."/>
            <person name="Whitney A.M."/>
            <person name="Humrighouse B.W."/>
            <person name="Bell M."/>
            <person name="Holmes B."/>
            <person name="Steigerwalt A."/>
            <person name="Villarma A."/>
            <person name="Sheth M."/>
            <person name="Batra D."/>
            <person name="Pryor J."/>
            <person name="Bernardet J.-F."/>
            <person name="Hugo C."/>
            <person name="Kampfer P."/>
            <person name="Newman J."/>
            <person name="Mcquiston J.R."/>
        </authorList>
    </citation>
    <scope>NUCLEOTIDE SEQUENCE [LARGE SCALE GENOMIC DNA]</scope>
    <source>
        <strain evidence="4">H3056</strain>
    </source>
</reference>
<accession>A0A3N0X0B8</accession>